<feature type="region of interest" description="Disordered" evidence="1">
    <location>
        <begin position="29"/>
        <end position="55"/>
    </location>
</feature>
<dbReference type="AlphaFoldDB" id="A0A1E1L668"/>
<keyword evidence="3" id="KW-1185">Reference proteome</keyword>
<name>A0A1E1L668_9HELO</name>
<gene>
    <name evidence="2" type="ORF">RAG0_11920</name>
</gene>
<proteinExistence type="predicted"/>
<evidence type="ECO:0000313" key="3">
    <source>
        <dbReference type="Proteomes" id="UP000178912"/>
    </source>
</evidence>
<dbReference type="Proteomes" id="UP000178912">
    <property type="component" value="Unassembled WGS sequence"/>
</dbReference>
<protein>
    <submittedName>
        <fullName evidence="2">Uncharacterized protein</fullName>
    </submittedName>
</protein>
<organism evidence="2 3">
    <name type="scientific">Rhynchosporium agropyri</name>
    <dbReference type="NCBI Taxonomy" id="914238"/>
    <lineage>
        <taxon>Eukaryota</taxon>
        <taxon>Fungi</taxon>
        <taxon>Dikarya</taxon>
        <taxon>Ascomycota</taxon>
        <taxon>Pezizomycotina</taxon>
        <taxon>Leotiomycetes</taxon>
        <taxon>Helotiales</taxon>
        <taxon>Ploettnerulaceae</taxon>
        <taxon>Rhynchosporium</taxon>
    </lineage>
</organism>
<accession>A0A1E1L668</accession>
<evidence type="ECO:0000256" key="1">
    <source>
        <dbReference type="SAM" id="MobiDB-lite"/>
    </source>
</evidence>
<feature type="compositionally biased region" description="Polar residues" evidence="1">
    <location>
        <begin position="29"/>
        <end position="46"/>
    </location>
</feature>
<sequence length="153" mass="17215">MSNVIYFNITYDDDTATYRVEEVSSGNKANASSATNLSQNRNTWPPSSYDRDDDAKTGEITFQNIKLATKSMAQMQFSYRLARSTLRIVVFIIYGDSNAQIGPFYGDLKDGMKRVKTALSFTSKMETSFGSTLWKECEGNEPLIDQISDGHFQ</sequence>
<dbReference type="EMBL" id="FJUX01000082">
    <property type="protein sequence ID" value="CZT06086.1"/>
    <property type="molecule type" value="Genomic_DNA"/>
</dbReference>
<evidence type="ECO:0000313" key="2">
    <source>
        <dbReference type="EMBL" id="CZT06086.1"/>
    </source>
</evidence>
<reference evidence="3" key="1">
    <citation type="submission" date="2016-03" db="EMBL/GenBank/DDBJ databases">
        <authorList>
            <person name="Guldener U."/>
        </authorList>
    </citation>
    <scope>NUCLEOTIDE SEQUENCE [LARGE SCALE GENOMIC DNA]</scope>
    <source>
        <strain evidence="3">04CH-RAC-A.6.1</strain>
    </source>
</reference>